<feature type="domain" description="Cytidyltransferase-like" evidence="14">
    <location>
        <begin position="367"/>
        <end position="461"/>
    </location>
</feature>
<feature type="domain" description="Carbohydrate kinase PfkB" evidence="13">
    <location>
        <begin position="24"/>
        <end position="319"/>
    </location>
</feature>
<dbReference type="Pfam" id="PF00294">
    <property type="entry name" value="PfkB"/>
    <property type="match status" value="1"/>
</dbReference>
<feature type="region of interest" description="Cytidylyltransferase" evidence="12">
    <location>
        <begin position="367"/>
        <end position="498"/>
    </location>
</feature>
<dbReference type="EC" id="2.7.1.167" evidence="12"/>
<sequence length="498" mass="52583">MAVTLTDKDTVRFSGENLFDPRMKILVLGDVMLDGYASGDVERISPEAPVPVLKHMGHHEVAGGAANVAMNIAALGGFVTLIGIVGQDPEAARLTTILESGGVTTRLVAVAGRHTTSKVRILAGNHQMLRMDKEHSGSVGVDVEELILTTVDAALPNVAAIVLSDYEKGCLSDRVLSVVISRARLAGVKIFVDPKRRNFSDYRGAHFITPNRKELTAATGIACRDDANCKLAAQRAAEASGASILLTRSEEGLSLFSVDDEDISLATDAKEVFDVSGAGDTVVSVFAYAITSGASPLLALKAANAAAGLVIARAGTATTSAREVVKALELKSASGRAEVSPHVRQASLEDAVLIRRQWEGEGLTVGFTNGCFDLLHPGHISLLRQASEYCDRLVVGLNTDASVRRLKGTARPVQNEAARADVMAAVRFVDLVVMFDEDTPQNLIAALEPDLLVKGADYQEDQIVGADIVKKRGGAVVRVDIVAGQSTSNLIARSQSEG</sequence>
<dbReference type="InterPro" id="IPR023030">
    <property type="entry name" value="Bifunc_HldE"/>
</dbReference>
<dbReference type="GO" id="GO:0016773">
    <property type="term" value="F:phosphotransferase activity, alcohol group as acceptor"/>
    <property type="evidence" value="ECO:0007669"/>
    <property type="project" value="InterPro"/>
</dbReference>
<dbReference type="InterPro" id="IPR011913">
    <property type="entry name" value="RfaE_dom_I"/>
</dbReference>
<organism evidence="15 16">
    <name type="scientific">Brevundimonas mediterranea</name>
    <dbReference type="NCBI Taxonomy" id="74329"/>
    <lineage>
        <taxon>Bacteria</taxon>
        <taxon>Pseudomonadati</taxon>
        <taxon>Pseudomonadota</taxon>
        <taxon>Alphaproteobacteria</taxon>
        <taxon>Caulobacterales</taxon>
        <taxon>Caulobacteraceae</taxon>
        <taxon>Brevundimonas</taxon>
    </lineage>
</organism>
<evidence type="ECO:0000256" key="5">
    <source>
        <dbReference type="ARBA" id="ARBA00022695"/>
    </source>
</evidence>
<comment type="pathway">
    <text evidence="3">Bacterial outer membrane biogenesis; LPS core biosynthesis.</text>
</comment>
<keyword evidence="8 12" id="KW-0067">ATP-binding</keyword>
<dbReference type="CDD" id="cd01172">
    <property type="entry name" value="RfaE_like"/>
    <property type="match status" value="1"/>
</dbReference>
<evidence type="ECO:0000313" key="16">
    <source>
        <dbReference type="Proteomes" id="UP000532936"/>
    </source>
</evidence>
<comment type="pathway">
    <text evidence="12">Nucleotide-sugar biosynthesis; ADP-L-glycero-beta-D-manno-heptose biosynthesis; ADP-L-glycero-beta-D-manno-heptose from D-glycero-beta-D-manno-heptose 7-phosphate: step 1/4.</text>
</comment>
<evidence type="ECO:0000259" key="13">
    <source>
        <dbReference type="Pfam" id="PF00294"/>
    </source>
</evidence>
<dbReference type="Pfam" id="PF01467">
    <property type="entry name" value="CTP_transf_like"/>
    <property type="match status" value="1"/>
</dbReference>
<evidence type="ECO:0000256" key="10">
    <source>
        <dbReference type="ARBA" id="ARBA00023277"/>
    </source>
</evidence>
<dbReference type="InterPro" id="IPR011611">
    <property type="entry name" value="PfkB_dom"/>
</dbReference>
<evidence type="ECO:0000256" key="7">
    <source>
        <dbReference type="ARBA" id="ARBA00022777"/>
    </source>
</evidence>
<comment type="similarity">
    <text evidence="12">In the N-terminal section; belongs to the carbohydrate kinase PfkB family.</text>
</comment>
<dbReference type="GO" id="GO:0033786">
    <property type="term" value="F:heptose-1-phosphate adenylyltransferase activity"/>
    <property type="evidence" value="ECO:0007669"/>
    <property type="project" value="UniProtKB-UniRule"/>
</dbReference>
<dbReference type="SUPFAM" id="SSF52374">
    <property type="entry name" value="Nucleotidylyl transferase"/>
    <property type="match status" value="1"/>
</dbReference>
<dbReference type="Gene3D" id="3.40.50.620">
    <property type="entry name" value="HUPs"/>
    <property type="match status" value="1"/>
</dbReference>
<dbReference type="GO" id="GO:0033785">
    <property type="term" value="F:heptose 7-phosphate kinase activity"/>
    <property type="evidence" value="ECO:0007669"/>
    <property type="project" value="UniProtKB-UniRule"/>
</dbReference>
<reference evidence="15 16" key="1">
    <citation type="submission" date="2020-08" db="EMBL/GenBank/DDBJ databases">
        <title>Genomic Encyclopedia of Type Strains, Phase IV (KMG-IV): sequencing the most valuable type-strain genomes for metagenomic binning, comparative biology and taxonomic classification.</title>
        <authorList>
            <person name="Goeker M."/>
        </authorList>
    </citation>
    <scope>NUCLEOTIDE SEQUENCE [LARGE SCALE GENOMIC DNA]</scope>
    <source>
        <strain evidence="15 16">DSM 14878</strain>
    </source>
</reference>
<evidence type="ECO:0000256" key="3">
    <source>
        <dbReference type="ARBA" id="ARBA00004713"/>
    </source>
</evidence>
<dbReference type="NCBIfam" id="TIGR02199">
    <property type="entry name" value="rfaE_dom_II"/>
    <property type="match status" value="1"/>
</dbReference>
<comment type="similarity">
    <text evidence="12">In the C-terminal section; belongs to the cytidylyltransferase family.</text>
</comment>
<comment type="function">
    <text evidence="2 12">Catalyzes the ADP transfer from ATP to D-glycero-beta-D-manno-heptose 1-phosphate, yielding ADP-D-glycero-beta-D-manno-heptose.</text>
</comment>
<dbReference type="SUPFAM" id="SSF53613">
    <property type="entry name" value="Ribokinase-like"/>
    <property type="match status" value="1"/>
</dbReference>
<dbReference type="UniPathway" id="UPA00356">
    <property type="reaction ID" value="UER00437"/>
</dbReference>
<dbReference type="AlphaFoldDB" id="A0A7W6F0F7"/>
<dbReference type="HAMAP" id="MF_01603">
    <property type="entry name" value="HldE"/>
    <property type="match status" value="1"/>
</dbReference>
<proteinExistence type="inferred from homology"/>
<evidence type="ECO:0000313" key="15">
    <source>
        <dbReference type="EMBL" id="MBB3872950.1"/>
    </source>
</evidence>
<name>A0A7W6F0F7_9CAUL</name>
<dbReference type="UniPathway" id="UPA00958"/>
<evidence type="ECO:0000256" key="9">
    <source>
        <dbReference type="ARBA" id="ARBA00023268"/>
    </source>
</evidence>
<dbReference type="GO" id="GO:0097171">
    <property type="term" value="P:ADP-L-glycero-beta-D-manno-heptose biosynthetic process"/>
    <property type="evidence" value="ECO:0007669"/>
    <property type="project" value="UniProtKB-UniPathway"/>
</dbReference>
<feature type="binding site" evidence="12">
    <location>
        <begin position="211"/>
        <end position="214"/>
    </location>
    <ligand>
        <name>ATP</name>
        <dbReference type="ChEBI" id="CHEBI:30616"/>
    </ligand>
</feature>
<comment type="pathway">
    <text evidence="12">Nucleotide-sugar biosynthesis; ADP-L-glycero-beta-D-manno-heptose biosynthesis; ADP-L-glycero-beta-D-manno-heptose from D-glycero-beta-D-manno-heptose 7-phosphate: step 3/4.</text>
</comment>
<evidence type="ECO:0000259" key="14">
    <source>
        <dbReference type="Pfam" id="PF01467"/>
    </source>
</evidence>
<dbReference type="PANTHER" id="PTHR46969">
    <property type="entry name" value="BIFUNCTIONAL PROTEIN HLDE"/>
    <property type="match status" value="1"/>
</dbReference>
<accession>A0A7W6F0F7</accession>
<evidence type="ECO:0000256" key="4">
    <source>
        <dbReference type="ARBA" id="ARBA00022679"/>
    </source>
</evidence>
<evidence type="ECO:0000256" key="12">
    <source>
        <dbReference type="HAMAP-Rule" id="MF_01603"/>
    </source>
</evidence>
<dbReference type="EC" id="2.7.7.70" evidence="12"/>
<dbReference type="InterPro" id="IPR011914">
    <property type="entry name" value="RfaE_dom_II"/>
</dbReference>
<dbReference type="GO" id="GO:0005524">
    <property type="term" value="F:ATP binding"/>
    <property type="evidence" value="ECO:0007669"/>
    <property type="project" value="UniProtKB-UniRule"/>
</dbReference>
<evidence type="ECO:0000256" key="11">
    <source>
        <dbReference type="ARBA" id="ARBA00047428"/>
    </source>
</evidence>
<feature type="active site" evidence="12">
    <location>
        <position position="280"/>
    </location>
</feature>
<dbReference type="Proteomes" id="UP000532936">
    <property type="component" value="Unassembled WGS sequence"/>
</dbReference>
<comment type="caution">
    <text evidence="15">The sequence shown here is derived from an EMBL/GenBank/DDBJ whole genome shotgun (WGS) entry which is preliminary data.</text>
</comment>
<feature type="region of interest" description="Ribokinase" evidence="12">
    <location>
        <begin position="1"/>
        <end position="332"/>
    </location>
</feature>
<keyword evidence="6 12" id="KW-0547">Nucleotide-binding</keyword>
<keyword evidence="9 12" id="KW-0511">Multifunctional enzyme</keyword>
<comment type="function">
    <text evidence="1 12">Catalyzes the phosphorylation of D-glycero-D-manno-heptose 7-phosphate at the C-1 position to selectively form D-glycero-beta-D-manno-heptose-1,7-bisphosphate.</text>
</comment>
<evidence type="ECO:0000256" key="2">
    <source>
        <dbReference type="ARBA" id="ARBA00003753"/>
    </source>
</evidence>
<keyword evidence="4 12" id="KW-0808">Transferase</keyword>
<evidence type="ECO:0000256" key="6">
    <source>
        <dbReference type="ARBA" id="ARBA00022741"/>
    </source>
</evidence>
<comment type="subunit">
    <text evidence="12">Homodimer.</text>
</comment>
<comment type="catalytic activity">
    <reaction evidence="12">
        <text>D-glycero-beta-D-manno-heptose 7-phosphate + ATP = D-glycero-beta-D-manno-heptose 1,7-bisphosphate + ADP + H(+)</text>
        <dbReference type="Rhea" id="RHEA:27473"/>
        <dbReference type="ChEBI" id="CHEBI:15378"/>
        <dbReference type="ChEBI" id="CHEBI:30616"/>
        <dbReference type="ChEBI" id="CHEBI:60204"/>
        <dbReference type="ChEBI" id="CHEBI:60208"/>
        <dbReference type="ChEBI" id="CHEBI:456216"/>
        <dbReference type="EC" id="2.7.1.167"/>
    </reaction>
</comment>
<keyword evidence="10 12" id="KW-0119">Carbohydrate metabolism</keyword>
<dbReference type="InterPro" id="IPR002173">
    <property type="entry name" value="Carboh/pur_kinase_PfkB_CS"/>
</dbReference>
<dbReference type="GO" id="GO:0005829">
    <property type="term" value="C:cytosol"/>
    <property type="evidence" value="ECO:0007669"/>
    <property type="project" value="TreeGrafter"/>
</dbReference>
<evidence type="ECO:0000256" key="8">
    <source>
        <dbReference type="ARBA" id="ARBA00022840"/>
    </source>
</evidence>
<dbReference type="PANTHER" id="PTHR46969:SF1">
    <property type="entry name" value="BIFUNCTIONAL PROTEIN HLDE"/>
    <property type="match status" value="1"/>
</dbReference>
<keyword evidence="7 12" id="KW-0418">Kinase</keyword>
<dbReference type="GO" id="GO:0009244">
    <property type="term" value="P:lipopolysaccharide core region biosynthetic process"/>
    <property type="evidence" value="ECO:0007669"/>
    <property type="project" value="UniProtKB-UniPathway"/>
</dbReference>
<dbReference type="InterPro" id="IPR029056">
    <property type="entry name" value="Ribokinase-like"/>
</dbReference>
<protein>
    <recommendedName>
        <fullName evidence="12">Bifunctional protein HldE</fullName>
    </recommendedName>
    <domain>
        <recommendedName>
            <fullName evidence="12">D-beta-D-heptose 7-phosphate kinase</fullName>
            <ecNumber evidence="12">2.7.1.167</ecNumber>
        </recommendedName>
        <alternativeName>
            <fullName evidence="12">D-beta-D-heptose 7-phosphotransferase</fullName>
        </alternativeName>
        <alternativeName>
            <fullName evidence="12">D-glycero-beta-D-manno-heptose-7-phosphate kinase</fullName>
        </alternativeName>
    </domain>
    <domain>
        <recommendedName>
            <fullName evidence="12">D-beta-D-heptose 1-phosphate adenylyltransferase</fullName>
            <ecNumber evidence="12">2.7.7.70</ecNumber>
        </recommendedName>
        <alternativeName>
            <fullName evidence="12">D-glycero-beta-D-manno-heptose 1-phosphate adenylyltransferase</fullName>
        </alternativeName>
    </domain>
</protein>
<keyword evidence="5 12" id="KW-0548">Nucleotidyltransferase</keyword>
<dbReference type="NCBIfam" id="TIGR00125">
    <property type="entry name" value="cyt_tran_rel"/>
    <property type="match status" value="1"/>
</dbReference>
<dbReference type="InterPro" id="IPR004821">
    <property type="entry name" value="Cyt_trans-like"/>
</dbReference>
<gene>
    <name evidence="12" type="primary">hldE</name>
    <name evidence="15" type="ORF">GGR11_002503</name>
</gene>
<dbReference type="PROSITE" id="PS00583">
    <property type="entry name" value="PFKB_KINASES_1"/>
    <property type="match status" value="1"/>
</dbReference>
<dbReference type="Gene3D" id="3.40.1190.20">
    <property type="match status" value="1"/>
</dbReference>
<evidence type="ECO:0000256" key="1">
    <source>
        <dbReference type="ARBA" id="ARBA00002319"/>
    </source>
</evidence>
<comment type="catalytic activity">
    <reaction evidence="11 12">
        <text>D-glycero-beta-D-manno-heptose 1-phosphate + ATP + H(+) = ADP-D-glycero-beta-D-manno-heptose + diphosphate</text>
        <dbReference type="Rhea" id="RHEA:27465"/>
        <dbReference type="ChEBI" id="CHEBI:15378"/>
        <dbReference type="ChEBI" id="CHEBI:30616"/>
        <dbReference type="ChEBI" id="CHEBI:33019"/>
        <dbReference type="ChEBI" id="CHEBI:59967"/>
        <dbReference type="ChEBI" id="CHEBI:61593"/>
        <dbReference type="EC" id="2.7.7.70"/>
    </reaction>
</comment>
<dbReference type="InterPro" id="IPR014729">
    <property type="entry name" value="Rossmann-like_a/b/a_fold"/>
</dbReference>
<dbReference type="EMBL" id="JACIDA010000002">
    <property type="protein sequence ID" value="MBB3872950.1"/>
    <property type="molecule type" value="Genomic_DNA"/>
</dbReference>